<reference evidence="3" key="1">
    <citation type="submission" date="2021-03" db="EMBL/GenBank/DDBJ databases">
        <title>Evolutionary innovations through gain and loss of genes in the ectomycorrhizal Boletales.</title>
        <authorList>
            <person name="Wu G."/>
            <person name="Miyauchi S."/>
            <person name="Morin E."/>
            <person name="Yang Z.-L."/>
            <person name="Xu J."/>
            <person name="Martin F.M."/>
        </authorList>
    </citation>
    <scope>NUCLEOTIDE SEQUENCE</scope>
    <source>
        <strain evidence="3">BR01</strain>
    </source>
</reference>
<evidence type="ECO:0000256" key="2">
    <source>
        <dbReference type="SAM" id="MobiDB-lite"/>
    </source>
</evidence>
<evidence type="ECO:0000313" key="3">
    <source>
        <dbReference type="EMBL" id="KAG6371670.1"/>
    </source>
</evidence>
<dbReference type="EMBL" id="JAGFBS010000033">
    <property type="protein sequence ID" value="KAG6371670.1"/>
    <property type="molecule type" value="Genomic_DNA"/>
</dbReference>
<feature type="compositionally biased region" description="Polar residues" evidence="2">
    <location>
        <begin position="224"/>
        <end position="239"/>
    </location>
</feature>
<comment type="caution">
    <text evidence="3">The sequence shown here is derived from an EMBL/GenBank/DDBJ whole genome shotgun (WGS) entry which is preliminary data.</text>
</comment>
<feature type="region of interest" description="Disordered" evidence="2">
    <location>
        <begin position="37"/>
        <end position="184"/>
    </location>
</feature>
<dbReference type="AlphaFoldDB" id="A0A8I2YGU6"/>
<evidence type="ECO:0000256" key="1">
    <source>
        <dbReference type="SAM" id="Coils"/>
    </source>
</evidence>
<feature type="compositionally biased region" description="Basic and acidic residues" evidence="2">
    <location>
        <begin position="37"/>
        <end position="56"/>
    </location>
</feature>
<dbReference type="OrthoDB" id="3203770at2759"/>
<feature type="compositionally biased region" description="Polar residues" evidence="2">
    <location>
        <begin position="57"/>
        <end position="78"/>
    </location>
</feature>
<sequence length="680" mass="73910">MASEVTKPSRPPKPSTRSSLRHSLNFTSVGKALADVINKDTRDRDGALKKPKESTSRRLNLMSSTRVTHTTISQKSKSPTPPHRKEDSPSFKTITRRRQSALLKHGPSSADEHGVKSPDPNPSSPSRRSTLRSKTASSTISALPKYRPRSAIIEPTKKPFLPSVRGLGDGSAPQRRMTVNKGTHPRAQELCVPLRTRSRGLLVRCHTEHWRSKSISPVRPAPSTPTKSKIAQSVKSGSSPARAGSVRPAKTVKTAATSSPSRAPATRPPSSASSSSSSRTHPSPLNPTSLKNTFGFGLSKASSRNSTPLRDTLRQPPESPLAHHARQGSVISLGGNGQGSPARPWQVASLAAPTPAIPRIRTTTCQSTDPELQTPSRPSSLLPTRANLSYLSPLPPSESSPVLRPRSRGNDQNHGSIFSWEMAVNNSQILAREDLEGRLADVVAPFTPGASPNPSTIGLETPNLSTLPSPSGYGSISQVLLPDVTPSPAVYHLNAIFETSVDLPPPADSGTTTLLRLQIAQAESIAKERLSRLQELEEQLYAVKQCRIRETEELAKQISVLEQQLRTSVETRERMDEERAAFTVSLQDELKQADARCDQAAQAGFERGQQAARLSWDTMLANVHRSWEASCAAKEAAYLWASVKDQADDERSRMESARQMLNVFMVVLDHNQERLQGLLA</sequence>
<feature type="region of interest" description="Disordered" evidence="2">
    <location>
        <begin position="364"/>
        <end position="414"/>
    </location>
</feature>
<feature type="region of interest" description="Disordered" evidence="2">
    <location>
        <begin position="208"/>
        <end position="323"/>
    </location>
</feature>
<feature type="region of interest" description="Disordered" evidence="2">
    <location>
        <begin position="1"/>
        <end position="24"/>
    </location>
</feature>
<organism evidence="3 4">
    <name type="scientific">Boletus reticuloceps</name>
    <dbReference type="NCBI Taxonomy" id="495285"/>
    <lineage>
        <taxon>Eukaryota</taxon>
        <taxon>Fungi</taxon>
        <taxon>Dikarya</taxon>
        <taxon>Basidiomycota</taxon>
        <taxon>Agaricomycotina</taxon>
        <taxon>Agaricomycetes</taxon>
        <taxon>Agaricomycetidae</taxon>
        <taxon>Boletales</taxon>
        <taxon>Boletineae</taxon>
        <taxon>Boletaceae</taxon>
        <taxon>Boletoideae</taxon>
        <taxon>Boletus</taxon>
    </lineage>
</organism>
<protein>
    <submittedName>
        <fullName evidence="3">Uncharacterized protein</fullName>
    </submittedName>
</protein>
<feature type="compositionally biased region" description="Polar residues" evidence="2">
    <location>
        <begin position="300"/>
        <end position="309"/>
    </location>
</feature>
<dbReference type="Proteomes" id="UP000683000">
    <property type="component" value="Unassembled WGS sequence"/>
</dbReference>
<name>A0A8I2YGU6_9AGAM</name>
<gene>
    <name evidence="3" type="ORF">JVT61DRAFT_9385</name>
</gene>
<accession>A0A8I2YGU6</accession>
<keyword evidence="4" id="KW-1185">Reference proteome</keyword>
<feature type="compositionally biased region" description="Polar residues" evidence="2">
    <location>
        <begin position="365"/>
        <end position="382"/>
    </location>
</feature>
<feature type="compositionally biased region" description="Low complexity" evidence="2">
    <location>
        <begin position="254"/>
        <end position="283"/>
    </location>
</feature>
<keyword evidence="1" id="KW-0175">Coiled coil</keyword>
<evidence type="ECO:0000313" key="4">
    <source>
        <dbReference type="Proteomes" id="UP000683000"/>
    </source>
</evidence>
<feature type="coiled-coil region" evidence="1">
    <location>
        <begin position="519"/>
        <end position="578"/>
    </location>
</feature>
<proteinExistence type="predicted"/>